<evidence type="ECO:0000256" key="4">
    <source>
        <dbReference type="ARBA" id="ARBA00023089"/>
    </source>
</evidence>
<protein>
    <recommendedName>
        <fullName evidence="10">MADS-box domain-containing protein</fullName>
    </recommendedName>
</protein>
<feature type="region of interest" description="Disordered" evidence="9">
    <location>
        <begin position="1"/>
        <end position="41"/>
    </location>
</feature>
<dbReference type="EnsemblPlants" id="ORUFI05G07100.2">
    <property type="protein sequence ID" value="ORUFI05G07100.2"/>
    <property type="gene ID" value="ORUFI05G07100"/>
</dbReference>
<proteinExistence type="predicted"/>
<dbReference type="PANTHER" id="PTHR48019">
    <property type="entry name" value="SERUM RESPONSE FACTOR HOMOLOG"/>
    <property type="match status" value="1"/>
</dbReference>
<reference evidence="11" key="2">
    <citation type="submission" date="2015-06" db="UniProtKB">
        <authorList>
            <consortium name="EnsemblPlants"/>
        </authorList>
    </citation>
    <scope>IDENTIFICATION</scope>
</reference>
<dbReference type="FunFam" id="3.40.1810.10:FF:000009">
    <property type="entry name" value="agamous-like MADS-box protein AGL11"/>
    <property type="match status" value="1"/>
</dbReference>
<evidence type="ECO:0000256" key="9">
    <source>
        <dbReference type="SAM" id="MobiDB-lite"/>
    </source>
</evidence>
<evidence type="ECO:0000256" key="8">
    <source>
        <dbReference type="SAM" id="Coils"/>
    </source>
</evidence>
<feature type="coiled-coil region" evidence="8">
    <location>
        <begin position="122"/>
        <end position="149"/>
    </location>
</feature>
<reference evidence="12" key="1">
    <citation type="submission" date="2013-06" db="EMBL/GenBank/DDBJ databases">
        <authorList>
            <person name="Zhao Q."/>
        </authorList>
    </citation>
    <scope>NUCLEOTIDE SEQUENCE</scope>
    <source>
        <strain evidence="12">cv. W1943</strain>
    </source>
</reference>
<evidence type="ECO:0000256" key="1">
    <source>
        <dbReference type="ARBA" id="ARBA00004123"/>
    </source>
</evidence>
<keyword evidence="6" id="KW-0804">Transcription</keyword>
<dbReference type="Pfam" id="PF00319">
    <property type="entry name" value="SRF-TF"/>
    <property type="match status" value="1"/>
</dbReference>
<dbReference type="GO" id="GO:0005634">
    <property type="term" value="C:nucleus"/>
    <property type="evidence" value="ECO:0007669"/>
    <property type="project" value="UniProtKB-SubCell"/>
</dbReference>
<keyword evidence="2" id="KW-0221">Differentiation</keyword>
<dbReference type="PROSITE" id="PS50066">
    <property type="entry name" value="MADS_BOX_2"/>
    <property type="match status" value="1"/>
</dbReference>
<dbReference type="GO" id="GO:0048827">
    <property type="term" value="P:phyllome development"/>
    <property type="evidence" value="ECO:0007669"/>
    <property type="project" value="UniProtKB-ARBA"/>
</dbReference>
<dbReference type="GO" id="GO:0048437">
    <property type="term" value="P:floral organ development"/>
    <property type="evidence" value="ECO:0007669"/>
    <property type="project" value="UniProtKB-ARBA"/>
</dbReference>
<dbReference type="InterPro" id="IPR036879">
    <property type="entry name" value="TF_MADSbox_sf"/>
</dbReference>
<feature type="domain" description="MADS-box" evidence="10">
    <location>
        <begin position="43"/>
        <end position="103"/>
    </location>
</feature>
<accession>A0A0E0PIS5</accession>
<evidence type="ECO:0000256" key="7">
    <source>
        <dbReference type="ARBA" id="ARBA00023242"/>
    </source>
</evidence>
<dbReference type="PROSITE" id="PS00350">
    <property type="entry name" value="MADS_BOX_1"/>
    <property type="match status" value="1"/>
</dbReference>
<evidence type="ECO:0000313" key="12">
    <source>
        <dbReference type="Proteomes" id="UP000008022"/>
    </source>
</evidence>
<dbReference type="GO" id="GO:0030154">
    <property type="term" value="P:cell differentiation"/>
    <property type="evidence" value="ECO:0007669"/>
    <property type="project" value="UniProtKB-KW"/>
</dbReference>
<name>A0A0E0PIS5_ORYRU</name>
<dbReference type="Gene3D" id="3.40.1810.10">
    <property type="entry name" value="Transcription factor, MADS-box"/>
    <property type="match status" value="1"/>
</dbReference>
<dbReference type="InterPro" id="IPR050142">
    <property type="entry name" value="MADS-box/MEF2_TF"/>
</dbReference>
<evidence type="ECO:0000256" key="3">
    <source>
        <dbReference type="ARBA" id="ARBA00023015"/>
    </source>
</evidence>
<dbReference type="PRINTS" id="PR00404">
    <property type="entry name" value="MADSDOMAIN"/>
</dbReference>
<dbReference type="GO" id="GO:0000977">
    <property type="term" value="F:RNA polymerase II transcription regulatory region sequence-specific DNA binding"/>
    <property type="evidence" value="ECO:0007669"/>
    <property type="project" value="InterPro"/>
</dbReference>
<keyword evidence="4" id="KW-0287">Flowering</keyword>
<dbReference type="GO" id="GO:0046983">
    <property type="term" value="F:protein dimerization activity"/>
    <property type="evidence" value="ECO:0007669"/>
    <property type="project" value="InterPro"/>
</dbReference>
<sequence>MHIYKEQEAEPSTGLMMPEPAPVASPGSGGSGGSGSVGAEKIGSRGKIEIKRIENTTNRQVTFCKRRSGLLKKAYELSVLCDAEVALVVFSSRGRLYEYSNNSVKETIERYKKANSDTSNASTVAEINAQHYQQEAAKLKQQITNLQNSNSIPYPAERIAETELQNDNMYLKSKVAESERGLQTVNMMGSASTSEYVQNMIHYDPRNFLQFNIMHQPQYYPEQEDRKAFMSGKKYSQCNIVRVHSSTNEI</sequence>
<keyword evidence="8" id="KW-0175">Coiled coil</keyword>
<evidence type="ECO:0000256" key="2">
    <source>
        <dbReference type="ARBA" id="ARBA00022782"/>
    </source>
</evidence>
<dbReference type="Proteomes" id="UP000008022">
    <property type="component" value="Unassembled WGS sequence"/>
</dbReference>
<dbReference type="SUPFAM" id="SSF55455">
    <property type="entry name" value="SRF-like"/>
    <property type="match status" value="1"/>
</dbReference>
<dbReference type="CDD" id="cd00265">
    <property type="entry name" value="MADS_MEF2_like"/>
    <property type="match status" value="1"/>
</dbReference>
<organism evidence="11 12">
    <name type="scientific">Oryza rufipogon</name>
    <name type="common">Brownbeard rice</name>
    <name type="synonym">Asian wild rice</name>
    <dbReference type="NCBI Taxonomy" id="4529"/>
    <lineage>
        <taxon>Eukaryota</taxon>
        <taxon>Viridiplantae</taxon>
        <taxon>Streptophyta</taxon>
        <taxon>Embryophyta</taxon>
        <taxon>Tracheophyta</taxon>
        <taxon>Spermatophyta</taxon>
        <taxon>Magnoliopsida</taxon>
        <taxon>Liliopsida</taxon>
        <taxon>Poales</taxon>
        <taxon>Poaceae</taxon>
        <taxon>BOP clade</taxon>
        <taxon>Oryzoideae</taxon>
        <taxon>Oryzeae</taxon>
        <taxon>Oryzinae</taxon>
        <taxon>Oryza</taxon>
    </lineage>
</organism>
<dbReference type="SMART" id="SM00432">
    <property type="entry name" value="MADS"/>
    <property type="match status" value="1"/>
</dbReference>
<keyword evidence="7" id="KW-0539">Nucleus</keyword>
<evidence type="ECO:0000259" key="10">
    <source>
        <dbReference type="PROSITE" id="PS50066"/>
    </source>
</evidence>
<feature type="compositionally biased region" description="Gly residues" evidence="9">
    <location>
        <begin position="27"/>
        <end position="36"/>
    </location>
</feature>
<dbReference type="GO" id="GO:0045944">
    <property type="term" value="P:positive regulation of transcription by RNA polymerase II"/>
    <property type="evidence" value="ECO:0007669"/>
    <property type="project" value="InterPro"/>
</dbReference>
<keyword evidence="5" id="KW-0238">DNA-binding</keyword>
<comment type="subcellular location">
    <subcellularLocation>
        <location evidence="1">Nucleus</location>
    </subcellularLocation>
</comment>
<evidence type="ECO:0000256" key="5">
    <source>
        <dbReference type="ARBA" id="ARBA00023125"/>
    </source>
</evidence>
<dbReference type="AlphaFoldDB" id="A0A0E0PIS5"/>
<dbReference type="GO" id="GO:0048438">
    <property type="term" value="P:floral whorl development"/>
    <property type="evidence" value="ECO:0007669"/>
    <property type="project" value="UniProtKB-ARBA"/>
</dbReference>
<keyword evidence="12" id="KW-1185">Reference proteome</keyword>
<evidence type="ECO:0000313" key="11">
    <source>
        <dbReference type="EnsemblPlants" id="ORUFI05G07100.2"/>
    </source>
</evidence>
<evidence type="ECO:0000256" key="6">
    <source>
        <dbReference type="ARBA" id="ARBA00023163"/>
    </source>
</evidence>
<dbReference type="Gramene" id="ORUFI05G07100.2">
    <property type="protein sequence ID" value="ORUFI05G07100.2"/>
    <property type="gene ID" value="ORUFI05G07100"/>
</dbReference>
<dbReference type="InterPro" id="IPR033896">
    <property type="entry name" value="MEF2-like_N"/>
</dbReference>
<keyword evidence="3" id="KW-0805">Transcription regulation</keyword>
<dbReference type="InterPro" id="IPR002100">
    <property type="entry name" value="TF_MADSbox"/>
</dbReference>